<evidence type="ECO:0000259" key="4">
    <source>
        <dbReference type="PROSITE" id="PS50932"/>
    </source>
</evidence>
<evidence type="ECO:0000313" key="6">
    <source>
        <dbReference type="Proteomes" id="UP001500635"/>
    </source>
</evidence>
<dbReference type="SMART" id="SM00354">
    <property type="entry name" value="HTH_LACI"/>
    <property type="match status" value="1"/>
</dbReference>
<dbReference type="InterPro" id="IPR046335">
    <property type="entry name" value="LacI/GalR-like_sensor"/>
</dbReference>
<evidence type="ECO:0000313" key="5">
    <source>
        <dbReference type="EMBL" id="GAA4393179.1"/>
    </source>
</evidence>
<dbReference type="PANTHER" id="PTHR30146:SF109">
    <property type="entry name" value="HTH-TYPE TRANSCRIPTIONAL REGULATOR GALS"/>
    <property type="match status" value="1"/>
</dbReference>
<dbReference type="InterPro" id="IPR010982">
    <property type="entry name" value="Lambda_DNA-bd_dom_sf"/>
</dbReference>
<dbReference type="InterPro" id="IPR028082">
    <property type="entry name" value="Peripla_BP_I"/>
</dbReference>
<dbReference type="PANTHER" id="PTHR30146">
    <property type="entry name" value="LACI-RELATED TRANSCRIPTIONAL REPRESSOR"/>
    <property type="match status" value="1"/>
</dbReference>
<dbReference type="Pfam" id="PF00356">
    <property type="entry name" value="LacI"/>
    <property type="match status" value="1"/>
</dbReference>
<dbReference type="SUPFAM" id="SSF53822">
    <property type="entry name" value="Periplasmic binding protein-like I"/>
    <property type="match status" value="1"/>
</dbReference>
<evidence type="ECO:0000256" key="3">
    <source>
        <dbReference type="ARBA" id="ARBA00023163"/>
    </source>
</evidence>
<keyword evidence="2 5" id="KW-0238">DNA-binding</keyword>
<accession>A0ABP8JMB1</accession>
<dbReference type="InterPro" id="IPR000843">
    <property type="entry name" value="HTH_LacI"/>
</dbReference>
<keyword evidence="3" id="KW-0804">Transcription</keyword>
<dbReference type="Pfam" id="PF13377">
    <property type="entry name" value="Peripla_BP_3"/>
    <property type="match status" value="1"/>
</dbReference>
<sequence>MVTKRPTIYDVARHAGVSKSLVSLVLQGSPRVGEDSLRAVQAAIAELGYRPSRAAASLAAQRTRVVGVVIDDYTNLWFVDLVRGLHAELGPRGYRLSVVDVATAAQAEDPVEGLLATRVDGIVVGMEPPPGLVGQRLPPIVVAGTRETTGGTVGEVDTAVNDDAAGAALVVEHLAALGHRFVGHVASGGGAGRAREDGFTAAARAAGIRMVATEWRGPATDGAGYDGARRLLAAHPEVTAVFAANDLMAVGVLGAARDLGRDVPGTLSVVGYDDTSLAAARYVDLTTVDDRSFDVGGEAGRLLAARMAGGGGAPERRVLAPSLVVRGTTGPPRSVRSRLGN</sequence>
<dbReference type="Gene3D" id="3.40.50.2300">
    <property type="match status" value="2"/>
</dbReference>
<evidence type="ECO:0000256" key="1">
    <source>
        <dbReference type="ARBA" id="ARBA00023015"/>
    </source>
</evidence>
<dbReference type="CDD" id="cd01392">
    <property type="entry name" value="HTH_LacI"/>
    <property type="match status" value="1"/>
</dbReference>
<dbReference type="PROSITE" id="PS50932">
    <property type="entry name" value="HTH_LACI_2"/>
    <property type="match status" value="1"/>
</dbReference>
<protein>
    <submittedName>
        <fullName evidence="5">LacI family DNA-binding transcriptional regulator</fullName>
    </submittedName>
</protein>
<dbReference type="SUPFAM" id="SSF47413">
    <property type="entry name" value="lambda repressor-like DNA-binding domains"/>
    <property type="match status" value="1"/>
</dbReference>
<name>A0ABP8JMB1_9ACTN</name>
<dbReference type="Gene3D" id="1.10.260.40">
    <property type="entry name" value="lambda repressor-like DNA-binding domains"/>
    <property type="match status" value="1"/>
</dbReference>
<proteinExistence type="predicted"/>
<dbReference type="GO" id="GO:0003677">
    <property type="term" value="F:DNA binding"/>
    <property type="evidence" value="ECO:0007669"/>
    <property type="project" value="UniProtKB-KW"/>
</dbReference>
<gene>
    <name evidence="5" type="ORF">GCM10023147_23660</name>
</gene>
<dbReference type="CDD" id="cd06267">
    <property type="entry name" value="PBP1_LacI_sugar_binding-like"/>
    <property type="match status" value="1"/>
</dbReference>
<dbReference type="EMBL" id="BAABFR010000032">
    <property type="protein sequence ID" value="GAA4393179.1"/>
    <property type="molecule type" value="Genomic_DNA"/>
</dbReference>
<dbReference type="RefSeq" id="WP_344995613.1">
    <property type="nucleotide sequence ID" value="NZ_BAABFR010000032.1"/>
</dbReference>
<evidence type="ECO:0000256" key="2">
    <source>
        <dbReference type="ARBA" id="ARBA00023125"/>
    </source>
</evidence>
<keyword evidence="6" id="KW-1185">Reference proteome</keyword>
<reference evidence="6" key="1">
    <citation type="journal article" date="2019" name="Int. J. Syst. Evol. Microbiol.">
        <title>The Global Catalogue of Microorganisms (GCM) 10K type strain sequencing project: providing services to taxonomists for standard genome sequencing and annotation.</title>
        <authorList>
            <consortium name="The Broad Institute Genomics Platform"/>
            <consortium name="The Broad Institute Genome Sequencing Center for Infectious Disease"/>
            <person name="Wu L."/>
            <person name="Ma J."/>
        </authorList>
    </citation>
    <scope>NUCLEOTIDE SEQUENCE [LARGE SCALE GENOMIC DNA]</scope>
    <source>
        <strain evidence="6">JCM 17688</strain>
    </source>
</reference>
<dbReference type="Proteomes" id="UP001500635">
    <property type="component" value="Unassembled WGS sequence"/>
</dbReference>
<comment type="caution">
    <text evidence="5">The sequence shown here is derived from an EMBL/GenBank/DDBJ whole genome shotgun (WGS) entry which is preliminary data.</text>
</comment>
<keyword evidence="1" id="KW-0805">Transcription regulation</keyword>
<organism evidence="5 6">
    <name type="scientific">Tsukamurella soli</name>
    <dbReference type="NCBI Taxonomy" id="644556"/>
    <lineage>
        <taxon>Bacteria</taxon>
        <taxon>Bacillati</taxon>
        <taxon>Actinomycetota</taxon>
        <taxon>Actinomycetes</taxon>
        <taxon>Mycobacteriales</taxon>
        <taxon>Tsukamurellaceae</taxon>
        <taxon>Tsukamurella</taxon>
    </lineage>
</organism>
<feature type="domain" description="HTH lacI-type" evidence="4">
    <location>
        <begin position="6"/>
        <end position="60"/>
    </location>
</feature>